<comment type="domain">
    <text evidence="9">The twin Cx2C motifs are involved in the recognition by the mitochondrial MIA40-ERV1 disulfide relay system. The formation of 2 disulfide bonds in the Cx2C motifs through dithiol/disulfide exchange reactions effectively traps the protein in the mitochondrial intermembrane space.</text>
</comment>
<keyword evidence="3 9" id="KW-0963">Cytoplasm</keyword>
<evidence type="ECO:0000313" key="11">
    <source>
        <dbReference type="EMBL" id="KAF3510819.1"/>
    </source>
</evidence>
<sequence>MGGFSVNLETTIPIANTRGHTDTLMGPSRPLSVKLRLMNTLIQEGKEMASILYTYRSCVKALPQGDGNRWLQLKCLAADMQRSSRPERRINGPTVTHLWSMLKLLDILVQLDHLKNAKASIPNYFSWYKRVVQRNRGGMLVLSTFASIPSFSDDNGGSCRGSNCSSFHFLLREYSDVAAYRLSLSEDTKALNQLNTLIQEGREMASILYTYRSCVKALPQLPESMKHSQADLYLETYQVLDLEMSRLREIQRWQSSASAKLAADMQRFSRPERRINGPTVTHLWSMLKLLDVLVQLDHLKNAKASIPNDFSWYKRTFTQVSAQWQDTDTMREELDDLQIFLSTRWAILLNLHVEMFRVNNVEDILQVLIVFIVESLELDFALLFPERYILLRVLPVLVVLATPSEKDTEALYKRVKLNRMINIFKNDPVIPAFPDLHLSPAAILKELSRHYLIVNHIGALRAEHDDFTIRFASSMNQLLLLKSNDGAYTEWCREVKGNMYDMVVEGFQLLSRWTARIWEQSAWKFSRPCRDAAETQEASGSYSDYEKVTTMAVPVEEAIAALSTFSLEYSDVAAYRLSLSEDTKALNQLNTLIQEGREMASILYTYRSCVKALPQLPESMKHSQADLYLETYQVLDLEMSRLREIQRWQSSASAKLAADMQRFSRPERRINGPTVTHLWSMLKLLDVLVQLDHLKNAKASIPNDFSWYKRTFTQVSAQWQDTDAMREELDDLQIFLSTRWAILLNLHVEMFRVNNVEDILQVLIVFIVESLELDFALLFPERYILLRVLPVLVVLATPSEKDTEALYKRVKLNRMITIFKNDPVIPAFPDLHLSPAAILKELSVYFQKFSSQTRLLTLPAPHELPPREALEYPFILFYCYRHYLIVNHIGALRAEHDDFTIRFASSMNQLLLLKSNDGAYTEWCREVKGNMYDMVVEGFQLLSRWTARIWEQSAWKFSRPCRDAAETQEASGSYSDYEKVVRYNYTTEERRALVELVGYIKSVGSMLQRCDTLVADALWETIHAEVQDFVQNTLATMLRTTFRKKKDLSRILSDMRTLSADWMANTRPEHEMPSSQHGGDESKANFFYPRPVAPTAAQVHCLQFLIYEVVSGGNLRRPGGFFGNNGSEIPVNDLKQLETFFYKLSFFLHILDYSASIGILTDLGFLWFREFYLESSRVIQFPIECSLPWMLIDHILEAPNSGLLESVLLPFDIYNDSAQQALVVLRQRFLYDEIEAEVDHGFDIFVSRLSESIFTYYKSWSASELLDPSFLFALDNGEKFSIQPVRFTALFKMTKVKILGRTINLRSLIAQRMNKTFRENLEFLFDRFESQDLCAVVELEKLIDILKHSHELLSQDLTIDPFSLMLNEMQENISLVSFSSRLATQIWSEMQSDFLPNFILCNTTQRFVRSSKVPPTQKPSVPSAKPSFYCGTQDLNAAHQSFARLHSGFFGKFSVEDILQVLIVFIVESLELDFALLFPERYILLRVLPVLVVLATPSEKDTEALYKRVKLNRMINIFKNDPVIPAFPDLHLSPAAILKELSRHYLIVNHIGALRAEHDDFTIRFASSMNQLLLLKSNDGAYTEWCREVKGNMYDMVVEGFQLLSRWTARIWEQSAWKFSRPCRDAAETQEASGSYSDYEKVVRYNYTAEERRALVELVGYIKSVGSMLQRCDTLVADALWETIHAEVQDFVQNTLATMLRTTFRKKKDLSRILSDMRTLSADWMANTRPEHEMPSSQHGGDESKANFFYPRPVAPTAAQVHCLQFLIYEVVSGGNLRRPGGFFGNNGSEIPVNDLKQLETFFYKLSFFLHILDYSASIGILTDLGFLWFREFYLESSRVIQFPIECSLPWMLIDHILESPNSGLLESVLLPFDIYNDSAQQALVVLRQRFLYDEIEAEVDHGFDIFVSRLSESIFTYYKSWSASELLDPSFLFALDNGEKFSIQPVRFTALFKMTKVKILGRTINLRSLIAQRMNKTFRENLEFLFDRFESQDLCAVVELEKLIDILKHSHELLSQDLTIDPFSLMLNEMQENISLVSFSSRLATQIWSEMQSDFLPNFILCNTTQRFVRSSKVPPTQKPSVPSAKPSFYCGTQDLNAAHQSFARLHSGFFGIPHLFSIVKLLGSRSLPWLIRALLDHISNKITTLEPMISGLQEALPKSIGLLSFDGGVAGCMRLIREQLNWGTKAELKTEVLRGIKEIGSVIYTMGLLDIVLREVDTKRFMQTAPWLGLIPGAEGQIVNAQEGESPLVNLLKSATSAVVSSPSCLNPAAFYTMSKQAEAADLLYKANMNGGSVLEYTLAFTSASLDKYCSKWSAPPKTGFVDITTSKDFYRIYGGLQIGYLEEITVPQSGQQEVLGDSIAWGGCTIIYLLGQQLHFELFDFSYQVLNVSEVETVSASHTHRNPQVLQGWEGLLEGMKKARRLNNHVFSMLKARCPLEDKTACAIKQSGAPLPRVRFENTVSAFESLPQKGTDLNAAHQSFARLHSGFFGIPHLFSIVKLLGSRSLPWLIRALLDHISNKITTLEPMISGLQEALPKSIGLLSFDGGVAGCMRLIREQLNWGTKAELKTEVLRGIKEIGSVIYTMGLLDIVLREVDTKRFMQTAPWLGLIPGAEGQIVNAQEGESPLVNLLKSATSAVVSSPGCLNPAAFYTMSKQAEAADLLYKANMNGGSVLEYTLAFTSASLDKYCSKWSAPPKTGFVDITTSKDFYRIYGGLQIGYLEEITVPQSAQQEVLGDSIAWGGCTIIYLLGQQLHFELFDFSYQVLNVSEVETVSASHTHRNPQVLQGWEGLLEGMKKARRLNNHVFSMLKARCPLEDKTACAIKQSGAPLPRVRFENTVSAFESLPQKGTDSMMTQNTVLAVTDDVVLPVSSVLTIMKELAKEGIERCDPIIITQASTISQVPLDASSVDAVLAISRAPDFPSDKIYSEFSRVLKPGCSVYVCASSEGETVELQQTLQKRVALAGFLEAQSLDLKSIKLPNFTFSVGIKAKKPTWKIGSSFALKKPAKTTLPKINLDDDLDLIDEDSLLTEEDLKKPQVPVASGCETTKKACKNCVCGRAETEEKAVKLGLTEDQIENPQSSCGSCGLGDAFRCGTCPYKGLPPFKLGEKVTLSQNFLDADF</sequence>
<comment type="subcellular location">
    <subcellularLocation>
        <location evidence="9">Cytoplasm</location>
    </subcellularLocation>
    <subcellularLocation>
        <location evidence="9">Mitochondrion intermembrane space</location>
    </subcellularLocation>
</comment>
<feature type="binding site" evidence="9">
    <location>
        <position position="3048"/>
    </location>
    <ligand>
        <name>[2Fe-2S] cluster</name>
        <dbReference type="ChEBI" id="CHEBI:190135"/>
    </ligand>
</feature>
<feature type="binding site" evidence="9">
    <location>
        <position position="3100"/>
    </location>
    <ligand>
        <name>[4Fe-4S] cluster</name>
        <dbReference type="ChEBI" id="CHEBI:49883"/>
    </ligand>
</feature>
<feature type="region of interest" description="Fe-S binding site B" evidence="9">
    <location>
        <begin position="3086"/>
        <end position="3100"/>
    </location>
</feature>
<dbReference type="PANTHER" id="PTHR12195">
    <property type="entry name" value="CYTOPLASMIC FMR1-INTERACTING PROTEIN-RELATED"/>
    <property type="match status" value="1"/>
</dbReference>
<dbReference type="Proteomes" id="UP000712600">
    <property type="component" value="Unassembled WGS sequence"/>
</dbReference>
<feature type="binding site" evidence="9">
    <location>
        <position position="3089"/>
    </location>
    <ligand>
        <name>[4Fe-4S] cluster</name>
        <dbReference type="ChEBI" id="CHEBI:49883"/>
    </ligand>
</feature>
<feature type="binding site" evidence="9">
    <location>
        <position position="3058"/>
    </location>
    <ligand>
        <name>[2Fe-2S] cluster</name>
        <dbReference type="ChEBI" id="CHEBI:190135"/>
    </ligand>
</feature>
<keyword evidence="2 9" id="KW-0004">4Fe-4S</keyword>
<dbReference type="GO" id="GO:0046872">
    <property type="term" value="F:metal ion binding"/>
    <property type="evidence" value="ECO:0007669"/>
    <property type="project" value="UniProtKB-KW"/>
</dbReference>
<comment type="domain">
    <text evidence="9">The N-terminal domain has structural similarity with S-adenosyl-L-methionine-dependent methyltransferases, but does not bind S-adenosyl-L-methionine. It is required for correct assembly of the 2 Fe-S clusters.</text>
</comment>
<dbReference type="GO" id="GO:0051539">
    <property type="term" value="F:4 iron, 4 sulfur cluster binding"/>
    <property type="evidence" value="ECO:0007669"/>
    <property type="project" value="UniProtKB-KW"/>
</dbReference>
<evidence type="ECO:0000256" key="1">
    <source>
        <dbReference type="ARBA" id="ARBA00001966"/>
    </source>
</evidence>
<protein>
    <recommendedName>
        <fullName evidence="9">Anamorsin homolog</fullName>
    </recommendedName>
    <alternativeName>
        <fullName evidence="9">Fe-S cluster assembly protein DRE2 homolog</fullName>
    </alternativeName>
</protein>
<keyword evidence="6 9" id="KW-0408">Iron</keyword>
<comment type="similarity">
    <text evidence="9">Belongs to the anamorsin family.</text>
</comment>
<name>A0A8S9P5N3_BRACR</name>
<evidence type="ECO:0000256" key="9">
    <source>
        <dbReference type="HAMAP-Rule" id="MF_03115"/>
    </source>
</evidence>
<comment type="subunit">
    <text evidence="9">Monomer.</text>
</comment>
<comment type="domain">
    <text evidence="9">The C-terminal domain binds 2 Fe-S clusters but is otherwise mostly in an intrinsically disordered conformation.</text>
</comment>
<keyword evidence="8 9" id="KW-0496">Mitochondrion</keyword>
<dbReference type="InterPro" id="IPR046408">
    <property type="entry name" value="CIAPIN1"/>
</dbReference>
<dbReference type="Pfam" id="PF05994">
    <property type="entry name" value="FragX_IP"/>
    <property type="match status" value="4"/>
</dbReference>
<dbReference type="GO" id="GO:0009055">
    <property type="term" value="F:electron transfer activity"/>
    <property type="evidence" value="ECO:0007669"/>
    <property type="project" value="UniProtKB-UniRule"/>
</dbReference>
<dbReference type="InterPro" id="IPR029063">
    <property type="entry name" value="SAM-dependent_MTases_sf"/>
</dbReference>
<dbReference type="EMBL" id="QGKX02001521">
    <property type="protein sequence ID" value="KAF3510819.1"/>
    <property type="molecule type" value="Genomic_DNA"/>
</dbReference>
<evidence type="ECO:0000256" key="2">
    <source>
        <dbReference type="ARBA" id="ARBA00022485"/>
    </source>
</evidence>
<evidence type="ECO:0000256" key="8">
    <source>
        <dbReference type="ARBA" id="ARBA00023128"/>
    </source>
</evidence>
<proteinExistence type="inferred from homology"/>
<feature type="binding site" evidence="9">
    <location>
        <position position="3060"/>
    </location>
    <ligand>
        <name>[2Fe-2S] cluster</name>
        <dbReference type="ChEBI" id="CHEBI:190135"/>
    </ligand>
</feature>
<comment type="function">
    <text evidence="9">Component of the cytosolic iron-sulfur (Fe-S) protein assembly (CIA) machinery. Required for the maturation of extramitochondrial Fe-S proteins. Part of an electron transfer chain functioning in an early step of cytosolic Fe-S biogenesis, facilitating the de novo assembly of a [4Fe-4S] cluster on the cytosolic Fe-S scaffold complex. Electrons are transferred from NADPH via a FAD- and FMN-containing diflavin oxidoreductase. Together with the diflavin oxidoreductase, also required for the assembly of the diferric tyrosyl radical cofactor of ribonucleotide reductase (RNR), probably by providing electrons for reduction during radical cofactor maturation in the catalytic small subunit.</text>
</comment>
<dbReference type="GO" id="GO:0016226">
    <property type="term" value="P:iron-sulfur cluster assembly"/>
    <property type="evidence" value="ECO:0007669"/>
    <property type="project" value="UniProtKB-UniRule"/>
</dbReference>
<evidence type="ECO:0000256" key="5">
    <source>
        <dbReference type="ARBA" id="ARBA00022723"/>
    </source>
</evidence>
<comment type="cofactor">
    <cofactor evidence="1 9">
        <name>[4Fe-4S] cluster</name>
        <dbReference type="ChEBI" id="CHEBI:49883"/>
    </cofactor>
</comment>
<dbReference type="Gene3D" id="3.40.50.150">
    <property type="entry name" value="Vaccinia Virus protein VP39"/>
    <property type="match status" value="1"/>
</dbReference>
<dbReference type="Pfam" id="PF05093">
    <property type="entry name" value="CIAPIN1"/>
    <property type="match status" value="1"/>
</dbReference>
<dbReference type="PRINTS" id="PR01698">
    <property type="entry name" value="CYTOFMRPINTP"/>
</dbReference>
<gene>
    <name evidence="11" type="ORF">F2Q69_00000770</name>
</gene>
<dbReference type="GO" id="GO:0030833">
    <property type="term" value="P:regulation of actin filament polymerization"/>
    <property type="evidence" value="ECO:0007669"/>
    <property type="project" value="InterPro"/>
</dbReference>
<feature type="binding site" evidence="9">
    <location>
        <position position="3097"/>
    </location>
    <ligand>
        <name>[4Fe-4S] cluster</name>
        <dbReference type="ChEBI" id="CHEBI:49883"/>
    </ligand>
</feature>
<dbReference type="InterPro" id="IPR008081">
    <property type="entry name" value="Cytoplasmic_FMR1-int"/>
</dbReference>
<keyword evidence="5 9" id="KW-0479">Metal-binding</keyword>
<feature type="binding site" evidence="9">
    <location>
        <position position="3055"/>
    </location>
    <ligand>
        <name>[2Fe-2S] cluster</name>
        <dbReference type="ChEBI" id="CHEBI:190135"/>
    </ligand>
</feature>
<accession>A0A8S9P5N3</accession>
<dbReference type="GO" id="GO:0031267">
    <property type="term" value="F:small GTPase binding"/>
    <property type="evidence" value="ECO:0007669"/>
    <property type="project" value="InterPro"/>
</dbReference>
<dbReference type="HAMAP" id="MF_03115">
    <property type="entry name" value="Anamorsin"/>
    <property type="match status" value="1"/>
</dbReference>
<evidence type="ECO:0000313" key="12">
    <source>
        <dbReference type="Proteomes" id="UP000712600"/>
    </source>
</evidence>
<evidence type="ECO:0000256" key="3">
    <source>
        <dbReference type="ARBA" id="ARBA00022490"/>
    </source>
</evidence>
<reference evidence="11" key="1">
    <citation type="submission" date="2019-12" db="EMBL/GenBank/DDBJ databases">
        <title>Genome sequencing and annotation of Brassica cretica.</title>
        <authorList>
            <person name="Studholme D.J."/>
            <person name="Sarris P."/>
        </authorList>
    </citation>
    <scope>NUCLEOTIDE SEQUENCE</scope>
    <source>
        <strain evidence="11">PFS-109/04</strain>
        <tissue evidence="11">Leaf</tissue>
    </source>
</reference>
<organism evidence="11 12">
    <name type="scientific">Brassica cretica</name>
    <name type="common">Mustard</name>
    <dbReference type="NCBI Taxonomy" id="69181"/>
    <lineage>
        <taxon>Eukaryota</taxon>
        <taxon>Viridiplantae</taxon>
        <taxon>Streptophyta</taxon>
        <taxon>Embryophyta</taxon>
        <taxon>Tracheophyta</taxon>
        <taxon>Spermatophyta</taxon>
        <taxon>Magnoliopsida</taxon>
        <taxon>eudicotyledons</taxon>
        <taxon>Gunneridae</taxon>
        <taxon>Pentapetalae</taxon>
        <taxon>rosids</taxon>
        <taxon>malvids</taxon>
        <taxon>Brassicales</taxon>
        <taxon>Brassicaceae</taxon>
        <taxon>Brassiceae</taxon>
        <taxon>Brassica</taxon>
    </lineage>
</organism>
<dbReference type="GO" id="GO:0005758">
    <property type="term" value="C:mitochondrial intermembrane space"/>
    <property type="evidence" value="ECO:0007669"/>
    <property type="project" value="UniProtKB-SubCell"/>
</dbReference>
<feature type="domain" description="Anamorsin C-terminal" evidence="10">
    <location>
        <begin position="3049"/>
        <end position="3116"/>
    </location>
</feature>
<dbReference type="InterPro" id="IPR007785">
    <property type="entry name" value="Anamorsin"/>
</dbReference>
<comment type="caution">
    <text evidence="11">The sequence shown here is derived from an EMBL/GenBank/DDBJ whole genome shotgun (WGS) entry which is preliminary data.</text>
</comment>
<evidence type="ECO:0000259" key="10">
    <source>
        <dbReference type="Pfam" id="PF05093"/>
    </source>
</evidence>
<keyword evidence="7 9" id="KW-0411">Iron-sulfur</keyword>
<evidence type="ECO:0000256" key="6">
    <source>
        <dbReference type="ARBA" id="ARBA00023004"/>
    </source>
</evidence>
<feature type="short sequence motif" description="Cx2C motif 1" evidence="9">
    <location>
        <begin position="3086"/>
        <end position="3089"/>
    </location>
</feature>
<evidence type="ECO:0000256" key="4">
    <source>
        <dbReference type="ARBA" id="ARBA00022714"/>
    </source>
</evidence>
<feature type="short sequence motif" description="Cx2C motif 2" evidence="9">
    <location>
        <begin position="3097"/>
        <end position="3100"/>
    </location>
</feature>
<dbReference type="GO" id="GO:0051537">
    <property type="term" value="F:2 iron, 2 sulfur cluster binding"/>
    <property type="evidence" value="ECO:0007669"/>
    <property type="project" value="UniProtKB-UniRule"/>
</dbReference>
<feature type="binding site" evidence="9">
    <location>
        <position position="3086"/>
    </location>
    <ligand>
        <name>[4Fe-4S] cluster</name>
        <dbReference type="ChEBI" id="CHEBI:49883"/>
    </ligand>
</feature>
<keyword evidence="4 9" id="KW-0001">2Fe-2S</keyword>
<comment type="cofactor">
    <cofactor evidence="9">
        <name>[2Fe-2S] cluster</name>
        <dbReference type="ChEBI" id="CHEBI:190135"/>
    </cofactor>
</comment>
<evidence type="ECO:0000256" key="7">
    <source>
        <dbReference type="ARBA" id="ARBA00023014"/>
    </source>
</evidence>
<comment type="caution">
    <text evidence="9">Lacks conserved residue(s) required for the propagation of feature annotation.</text>
</comment>